<accession>A0A450W801</accession>
<gene>
    <name evidence="1" type="ORF">BECKLPF1236B_GA0070989_104412</name>
</gene>
<reference evidence="1" key="1">
    <citation type="submission" date="2019-02" db="EMBL/GenBank/DDBJ databases">
        <authorList>
            <person name="Gruber-Vodicka R. H."/>
            <person name="Seah K. B. B."/>
        </authorList>
    </citation>
    <scope>NUCLEOTIDE SEQUENCE</scope>
    <source>
        <strain evidence="1">BECK_S313</strain>
    </source>
</reference>
<dbReference type="AlphaFoldDB" id="A0A450W801"/>
<proteinExistence type="predicted"/>
<evidence type="ECO:0000313" key="1">
    <source>
        <dbReference type="EMBL" id="VFK13180.1"/>
    </source>
</evidence>
<organism evidence="1">
    <name type="scientific">Candidatus Kentrum sp. LPFa</name>
    <dbReference type="NCBI Taxonomy" id="2126335"/>
    <lineage>
        <taxon>Bacteria</taxon>
        <taxon>Pseudomonadati</taxon>
        <taxon>Pseudomonadota</taxon>
        <taxon>Gammaproteobacteria</taxon>
        <taxon>Candidatus Kentrum</taxon>
    </lineage>
</organism>
<dbReference type="EMBL" id="CAADFK010000044">
    <property type="protein sequence ID" value="VFK13180.1"/>
    <property type="molecule type" value="Genomic_DNA"/>
</dbReference>
<name>A0A450W801_9GAMM</name>
<protein>
    <submittedName>
        <fullName evidence="1">Uncharacterized protein</fullName>
    </submittedName>
</protein>
<sequence>MRAVFHLSVVCDHNQNLENMLALRAKTDRGVGFDSRSDFPKFLFFRYLTRLSRNQKGCRKCVAGALQSPQPPLFKFLDRFVENFPDNGLNKEDLSFRAKREIF</sequence>